<reference evidence="1" key="2">
    <citation type="submission" date="2018-03" db="EMBL/GenBank/DDBJ databases">
        <title>The Triticum urartu genome reveals the dynamic nature of wheat genome evolution.</title>
        <authorList>
            <person name="Ling H."/>
            <person name="Ma B."/>
            <person name="Shi X."/>
            <person name="Liu H."/>
            <person name="Dong L."/>
            <person name="Sun H."/>
            <person name="Cao Y."/>
            <person name="Gao Q."/>
            <person name="Zheng S."/>
            <person name="Li Y."/>
            <person name="Yu Y."/>
            <person name="Du H."/>
            <person name="Qi M."/>
            <person name="Li Y."/>
            <person name="Yu H."/>
            <person name="Cui Y."/>
            <person name="Wang N."/>
            <person name="Chen C."/>
            <person name="Wu H."/>
            <person name="Zhao Y."/>
            <person name="Zhang J."/>
            <person name="Li Y."/>
            <person name="Zhou W."/>
            <person name="Zhang B."/>
            <person name="Hu W."/>
            <person name="Eijk M."/>
            <person name="Tang J."/>
            <person name="Witsenboer H."/>
            <person name="Zhao S."/>
            <person name="Li Z."/>
            <person name="Zhang A."/>
            <person name="Wang D."/>
            <person name="Liang C."/>
        </authorList>
    </citation>
    <scope>NUCLEOTIDE SEQUENCE [LARGE SCALE GENOMIC DNA]</scope>
    <source>
        <strain evidence="1">cv. G1812</strain>
    </source>
</reference>
<organism evidence="1 2">
    <name type="scientific">Triticum urartu</name>
    <name type="common">Red wild einkorn</name>
    <name type="synonym">Crithodium urartu</name>
    <dbReference type="NCBI Taxonomy" id="4572"/>
    <lineage>
        <taxon>Eukaryota</taxon>
        <taxon>Viridiplantae</taxon>
        <taxon>Streptophyta</taxon>
        <taxon>Embryophyta</taxon>
        <taxon>Tracheophyta</taxon>
        <taxon>Spermatophyta</taxon>
        <taxon>Magnoliopsida</taxon>
        <taxon>Liliopsida</taxon>
        <taxon>Poales</taxon>
        <taxon>Poaceae</taxon>
        <taxon>BOP clade</taxon>
        <taxon>Pooideae</taxon>
        <taxon>Triticodae</taxon>
        <taxon>Triticeae</taxon>
        <taxon>Triticinae</taxon>
        <taxon>Triticum</taxon>
    </lineage>
</organism>
<dbReference type="Gramene" id="TuG1812G0500000927.01.T01">
    <property type="protein sequence ID" value="TuG1812G0500000927.01.T01.cds357498"/>
    <property type="gene ID" value="TuG1812G0500000927.01"/>
</dbReference>
<dbReference type="AlphaFoldDB" id="A0A8R7QCD6"/>
<accession>A0A8R7QCD6</accession>
<protein>
    <submittedName>
        <fullName evidence="1">Uncharacterized protein</fullName>
    </submittedName>
</protein>
<name>A0A8R7QCD6_TRIUA</name>
<evidence type="ECO:0000313" key="2">
    <source>
        <dbReference type="Proteomes" id="UP000015106"/>
    </source>
</evidence>
<dbReference type="Proteomes" id="UP000015106">
    <property type="component" value="Chromosome 5"/>
</dbReference>
<dbReference type="EnsemblPlants" id="TuG1812G0500000927.01.T01">
    <property type="protein sequence ID" value="TuG1812G0500000927.01.T01.cds357498"/>
    <property type="gene ID" value="TuG1812G0500000927.01"/>
</dbReference>
<proteinExistence type="predicted"/>
<reference evidence="1" key="3">
    <citation type="submission" date="2022-06" db="UniProtKB">
        <authorList>
            <consortium name="EnsemblPlants"/>
        </authorList>
    </citation>
    <scope>IDENTIFICATION</scope>
</reference>
<sequence length="76" mass="8977">MFFKERNNIQQQLLRITKRIIIFHDNEHDCVPSLFSLYFKTKMLTILQDFYHHLSEAKESGHPLSSNAPSEVSRLS</sequence>
<reference evidence="2" key="1">
    <citation type="journal article" date="2013" name="Nature">
        <title>Draft genome of the wheat A-genome progenitor Triticum urartu.</title>
        <authorList>
            <person name="Ling H.Q."/>
            <person name="Zhao S."/>
            <person name="Liu D."/>
            <person name="Wang J."/>
            <person name="Sun H."/>
            <person name="Zhang C."/>
            <person name="Fan H."/>
            <person name="Li D."/>
            <person name="Dong L."/>
            <person name="Tao Y."/>
            <person name="Gao C."/>
            <person name="Wu H."/>
            <person name="Li Y."/>
            <person name="Cui Y."/>
            <person name="Guo X."/>
            <person name="Zheng S."/>
            <person name="Wang B."/>
            <person name="Yu K."/>
            <person name="Liang Q."/>
            <person name="Yang W."/>
            <person name="Lou X."/>
            <person name="Chen J."/>
            <person name="Feng M."/>
            <person name="Jian J."/>
            <person name="Zhang X."/>
            <person name="Luo G."/>
            <person name="Jiang Y."/>
            <person name="Liu J."/>
            <person name="Wang Z."/>
            <person name="Sha Y."/>
            <person name="Zhang B."/>
            <person name="Wu H."/>
            <person name="Tang D."/>
            <person name="Shen Q."/>
            <person name="Xue P."/>
            <person name="Zou S."/>
            <person name="Wang X."/>
            <person name="Liu X."/>
            <person name="Wang F."/>
            <person name="Yang Y."/>
            <person name="An X."/>
            <person name="Dong Z."/>
            <person name="Zhang K."/>
            <person name="Zhang X."/>
            <person name="Luo M.C."/>
            <person name="Dvorak J."/>
            <person name="Tong Y."/>
            <person name="Wang J."/>
            <person name="Yang H."/>
            <person name="Li Z."/>
            <person name="Wang D."/>
            <person name="Zhang A."/>
            <person name="Wang J."/>
        </authorList>
    </citation>
    <scope>NUCLEOTIDE SEQUENCE</scope>
    <source>
        <strain evidence="2">cv. G1812</strain>
    </source>
</reference>
<keyword evidence="2" id="KW-1185">Reference proteome</keyword>
<evidence type="ECO:0000313" key="1">
    <source>
        <dbReference type="EnsemblPlants" id="TuG1812G0500000927.01.T01.cds357498"/>
    </source>
</evidence>